<evidence type="ECO:0000313" key="10">
    <source>
        <dbReference type="EMBL" id="KAF5751637.1"/>
    </source>
</evidence>
<dbReference type="GO" id="GO:0009805">
    <property type="term" value="P:coumarin biosynthetic process"/>
    <property type="evidence" value="ECO:0007669"/>
    <property type="project" value="UniProtKB-ARBA"/>
</dbReference>
<evidence type="ECO:0000256" key="2">
    <source>
        <dbReference type="ARBA" id="ARBA00008056"/>
    </source>
</evidence>
<keyword evidence="5" id="KW-0223">Dioxygenase</keyword>
<dbReference type="Proteomes" id="UP000593562">
    <property type="component" value="Unassembled WGS sequence"/>
</dbReference>
<dbReference type="InterPro" id="IPR005123">
    <property type="entry name" value="Oxoglu/Fe-dep_dioxygenase_dom"/>
</dbReference>
<keyword evidence="7 8" id="KW-0408">Iron</keyword>
<dbReference type="InterPro" id="IPR050295">
    <property type="entry name" value="Plant_2OG-oxidoreductases"/>
</dbReference>
<dbReference type="Gene3D" id="2.60.120.330">
    <property type="entry name" value="B-lactam Antibiotic, Isopenicillin N Synthase, Chain"/>
    <property type="match status" value="1"/>
</dbReference>
<dbReference type="PANTHER" id="PTHR47991">
    <property type="entry name" value="OXOGLUTARATE/IRON-DEPENDENT DIOXYGENASE"/>
    <property type="match status" value="1"/>
</dbReference>
<sequence>MDFTDFVLIKGNGLKGLVDAGLETLPQQYIQPPEQRFDLSQVITEESLPLIDVSNWDDPEVAKSICEAASKWGFFQIINHGITMEALESMKSAVHGFFGLPNDERRKYWKGQSVSDTVWLKTSFVPEKEKVLEWKDTLCFRYIPEDDGSSSLWPPICKDQVLDYMKAAETIIKRLLEVLLKSLNVKEIDKPTEYALMGSLLINLNYYPHCPKPELTAGSGPHADASTITILLQDDIGGLYVRGTDGEGWIHVPPVEGALVVNIGDVLQIMSNDRYKSIEHRVVANRSKNRVSIPIFVNPGAEALIGPLPEVVASG</sequence>
<dbReference type="AlphaFoldDB" id="A0A7J7DZ87"/>
<dbReference type="GO" id="GO:0046872">
    <property type="term" value="F:metal ion binding"/>
    <property type="evidence" value="ECO:0007669"/>
    <property type="project" value="UniProtKB-KW"/>
</dbReference>
<accession>A0A7J7DZ87</accession>
<keyword evidence="4" id="KW-0847">Vitamin C</keyword>
<keyword evidence="6 8" id="KW-0560">Oxidoreductase</keyword>
<evidence type="ECO:0000256" key="6">
    <source>
        <dbReference type="ARBA" id="ARBA00023002"/>
    </source>
</evidence>
<protein>
    <submittedName>
        <fullName evidence="10">Feruloyl CoA ortho-hydroxylase 1</fullName>
    </submittedName>
</protein>
<comment type="caution">
    <text evidence="10">The sequence shown here is derived from an EMBL/GenBank/DDBJ whole genome shotgun (WGS) entry which is preliminary data.</text>
</comment>
<evidence type="ECO:0000256" key="1">
    <source>
        <dbReference type="ARBA" id="ARBA00001961"/>
    </source>
</evidence>
<evidence type="ECO:0000256" key="4">
    <source>
        <dbReference type="ARBA" id="ARBA00022896"/>
    </source>
</evidence>
<organism evidence="10 11">
    <name type="scientific">Tripterygium wilfordii</name>
    <name type="common">Thunder God vine</name>
    <dbReference type="NCBI Taxonomy" id="458696"/>
    <lineage>
        <taxon>Eukaryota</taxon>
        <taxon>Viridiplantae</taxon>
        <taxon>Streptophyta</taxon>
        <taxon>Embryophyta</taxon>
        <taxon>Tracheophyta</taxon>
        <taxon>Spermatophyta</taxon>
        <taxon>Magnoliopsida</taxon>
        <taxon>eudicotyledons</taxon>
        <taxon>Gunneridae</taxon>
        <taxon>Pentapetalae</taxon>
        <taxon>rosids</taxon>
        <taxon>fabids</taxon>
        <taxon>Celastrales</taxon>
        <taxon>Celastraceae</taxon>
        <taxon>Tripterygium</taxon>
    </lineage>
</organism>
<gene>
    <name evidence="10" type="ORF">HS088_TW02G00652</name>
</gene>
<dbReference type="SUPFAM" id="SSF51197">
    <property type="entry name" value="Clavaminate synthase-like"/>
    <property type="match status" value="1"/>
</dbReference>
<evidence type="ECO:0000256" key="7">
    <source>
        <dbReference type="ARBA" id="ARBA00023004"/>
    </source>
</evidence>
<evidence type="ECO:0000313" key="11">
    <source>
        <dbReference type="Proteomes" id="UP000593562"/>
    </source>
</evidence>
<dbReference type="GO" id="GO:0051213">
    <property type="term" value="F:dioxygenase activity"/>
    <property type="evidence" value="ECO:0007669"/>
    <property type="project" value="UniProtKB-KW"/>
</dbReference>
<keyword evidence="3 8" id="KW-0479">Metal-binding</keyword>
<keyword evidence="11" id="KW-1185">Reference proteome</keyword>
<comment type="similarity">
    <text evidence="2 8">Belongs to the iron/ascorbate-dependent oxidoreductase family.</text>
</comment>
<dbReference type="GO" id="GO:0031418">
    <property type="term" value="F:L-ascorbic acid binding"/>
    <property type="evidence" value="ECO:0007669"/>
    <property type="project" value="UniProtKB-KW"/>
</dbReference>
<dbReference type="OrthoDB" id="288590at2759"/>
<dbReference type="InParanoid" id="A0A7J7DZ87"/>
<evidence type="ECO:0000256" key="5">
    <source>
        <dbReference type="ARBA" id="ARBA00022964"/>
    </source>
</evidence>
<dbReference type="FunFam" id="2.60.120.330:FF:000023">
    <property type="entry name" value="Feruloyl CoA ortho-hydroxylase 1"/>
    <property type="match status" value="1"/>
</dbReference>
<dbReference type="InterPro" id="IPR027443">
    <property type="entry name" value="IPNS-like_sf"/>
</dbReference>
<reference evidence="10 11" key="1">
    <citation type="journal article" date="2020" name="Nat. Commun.">
        <title>Genome of Tripterygium wilfordii and identification of cytochrome P450 involved in triptolide biosynthesis.</title>
        <authorList>
            <person name="Tu L."/>
            <person name="Su P."/>
            <person name="Zhang Z."/>
            <person name="Gao L."/>
            <person name="Wang J."/>
            <person name="Hu T."/>
            <person name="Zhou J."/>
            <person name="Zhang Y."/>
            <person name="Zhao Y."/>
            <person name="Liu Y."/>
            <person name="Song Y."/>
            <person name="Tong Y."/>
            <person name="Lu Y."/>
            <person name="Yang J."/>
            <person name="Xu C."/>
            <person name="Jia M."/>
            <person name="Peters R.J."/>
            <person name="Huang L."/>
            <person name="Gao W."/>
        </authorList>
    </citation>
    <scope>NUCLEOTIDE SEQUENCE [LARGE SCALE GENOMIC DNA]</scope>
    <source>
        <strain evidence="11">cv. XIE 37</strain>
        <tissue evidence="10">Leaf</tissue>
    </source>
</reference>
<feature type="domain" description="Fe2OG dioxygenase" evidence="9">
    <location>
        <begin position="191"/>
        <end position="299"/>
    </location>
</feature>
<dbReference type="PRINTS" id="PR00682">
    <property type="entry name" value="IPNSYNTHASE"/>
</dbReference>
<comment type="cofactor">
    <cofactor evidence="1">
        <name>L-ascorbate</name>
        <dbReference type="ChEBI" id="CHEBI:38290"/>
    </cofactor>
</comment>
<dbReference type="Pfam" id="PF14226">
    <property type="entry name" value="DIOX_N"/>
    <property type="match status" value="1"/>
</dbReference>
<proteinExistence type="inferred from homology"/>
<dbReference type="PROSITE" id="PS51471">
    <property type="entry name" value="FE2OG_OXY"/>
    <property type="match status" value="1"/>
</dbReference>
<evidence type="ECO:0000256" key="8">
    <source>
        <dbReference type="RuleBase" id="RU003682"/>
    </source>
</evidence>
<evidence type="ECO:0000259" key="9">
    <source>
        <dbReference type="PROSITE" id="PS51471"/>
    </source>
</evidence>
<dbReference type="Pfam" id="PF03171">
    <property type="entry name" value="2OG-FeII_Oxy"/>
    <property type="match status" value="1"/>
</dbReference>
<name>A0A7J7DZ87_TRIWF</name>
<dbReference type="EMBL" id="JAAARO010000002">
    <property type="protein sequence ID" value="KAF5751637.1"/>
    <property type="molecule type" value="Genomic_DNA"/>
</dbReference>
<dbReference type="InterPro" id="IPR044861">
    <property type="entry name" value="IPNS-like_FE2OG_OXY"/>
</dbReference>
<evidence type="ECO:0000256" key="3">
    <source>
        <dbReference type="ARBA" id="ARBA00022723"/>
    </source>
</evidence>
<dbReference type="InterPro" id="IPR026992">
    <property type="entry name" value="DIOX_N"/>
</dbReference>